<dbReference type="PATRIC" id="fig|1457173.3.peg.3141"/>
<dbReference type="PROSITE" id="PS51257">
    <property type="entry name" value="PROKAR_LIPOPROTEIN"/>
    <property type="match status" value="1"/>
</dbReference>
<dbReference type="InterPro" id="IPR005184">
    <property type="entry name" value="DUF306_Meta_HslJ"/>
</dbReference>
<name>A0A014NHS2_9BURK</name>
<feature type="domain" description="DUF306" evidence="2">
    <location>
        <begin position="38"/>
        <end position="155"/>
    </location>
</feature>
<dbReference type="Pfam" id="PF14302">
    <property type="entry name" value="DUF4377"/>
    <property type="match status" value="1"/>
</dbReference>
<dbReference type="STRING" id="225991.MA05_13050"/>
<dbReference type="Pfam" id="PF03724">
    <property type="entry name" value="META"/>
    <property type="match status" value="1"/>
</dbReference>
<dbReference type="InterPro" id="IPR025485">
    <property type="entry name" value="DUF4377"/>
</dbReference>
<evidence type="ECO:0000313" key="5">
    <source>
        <dbReference type="Proteomes" id="UP000020766"/>
    </source>
</evidence>
<dbReference type="InterPro" id="IPR053147">
    <property type="entry name" value="Hsp_HslJ-like"/>
</dbReference>
<proteinExistence type="predicted"/>
<dbReference type="PANTHER" id="PTHR35535:SF1">
    <property type="entry name" value="HEAT SHOCK PROTEIN HSLJ"/>
    <property type="match status" value="1"/>
</dbReference>
<feature type="signal peptide" evidence="1">
    <location>
        <begin position="1"/>
        <end position="27"/>
    </location>
</feature>
<reference evidence="4 5" key="1">
    <citation type="submission" date="2014-01" db="EMBL/GenBank/DDBJ databases">
        <title>Interspecies Systems Biology Uncovers Metabolites Affecting C. elegans Gene Expression and Life History Traits.</title>
        <authorList>
            <person name="Watson E."/>
            <person name="Macneil L.T."/>
            <person name="Ritter A.D."/>
            <person name="Yilmaz L.S."/>
            <person name="Rosebrock A.P."/>
            <person name="Caudy A.A."/>
            <person name="Walhout A.J."/>
        </authorList>
    </citation>
    <scope>NUCLEOTIDE SEQUENCE [LARGE SCALE GENOMIC DNA]</scope>
    <source>
        <strain evidence="4 5">DA1877</strain>
    </source>
</reference>
<evidence type="ECO:0000313" key="4">
    <source>
        <dbReference type="EMBL" id="EXU78983.1"/>
    </source>
</evidence>
<evidence type="ECO:0000259" key="3">
    <source>
        <dbReference type="Pfam" id="PF14302"/>
    </source>
</evidence>
<dbReference type="AlphaFoldDB" id="A0A014NHS2"/>
<protein>
    <submittedName>
        <fullName evidence="4">Heat-shock protein</fullName>
    </submittedName>
</protein>
<dbReference type="EMBL" id="JBOK01000022">
    <property type="protein sequence ID" value="EXU78983.1"/>
    <property type="molecule type" value="Genomic_DNA"/>
</dbReference>
<gene>
    <name evidence="4" type="ORF">AX13_08615</name>
</gene>
<evidence type="ECO:0000259" key="2">
    <source>
        <dbReference type="Pfam" id="PF03724"/>
    </source>
</evidence>
<keyword evidence="5" id="KW-1185">Reference proteome</keyword>
<dbReference type="InterPro" id="IPR038670">
    <property type="entry name" value="HslJ-like_sf"/>
</dbReference>
<dbReference type="PANTHER" id="PTHR35535">
    <property type="entry name" value="HEAT SHOCK PROTEIN HSLJ"/>
    <property type="match status" value="1"/>
</dbReference>
<evidence type="ECO:0000256" key="1">
    <source>
        <dbReference type="SAM" id="SignalP"/>
    </source>
</evidence>
<accession>A0A014NHS2</accession>
<sequence>MLNRTSFTAASVLAAMTLAACTSAPHATTPATPSSVSLQSHEWQLHKALNAQGTVDPQWQLPGTPQGPAPTVGLRFVDAQTVSVENLCNRMHGRYTLNGTNIQVERLASTLMACPNANLMALERKVGQWLPQARTWKIVGNPNAPVLELQFDNGARWQLTGSPTYETLYGGSKRIFLEVAPQQMACSHPLMPNAKCLQVREVTYDAQGIKQGHGAWEAFYGAIEGYTHQDGVRNVLRLKRYTRSPVPADASKYLYVLDMTVESERVR</sequence>
<feature type="domain" description="DUF4377" evidence="3">
    <location>
        <begin position="178"/>
        <end position="262"/>
    </location>
</feature>
<dbReference type="RefSeq" id="WP_043386493.1">
    <property type="nucleotide sequence ID" value="NZ_JBOK01000022.1"/>
</dbReference>
<organism evidence="4 5">
    <name type="scientific">Comamonas aquatica DA1877</name>
    <dbReference type="NCBI Taxonomy" id="1457173"/>
    <lineage>
        <taxon>Bacteria</taxon>
        <taxon>Pseudomonadati</taxon>
        <taxon>Pseudomonadota</taxon>
        <taxon>Betaproteobacteria</taxon>
        <taxon>Burkholderiales</taxon>
        <taxon>Comamonadaceae</taxon>
        <taxon>Comamonas</taxon>
    </lineage>
</organism>
<feature type="chain" id="PRO_5001472690" evidence="1">
    <location>
        <begin position="28"/>
        <end position="267"/>
    </location>
</feature>
<comment type="caution">
    <text evidence="4">The sequence shown here is derived from an EMBL/GenBank/DDBJ whole genome shotgun (WGS) entry which is preliminary data.</text>
</comment>
<dbReference type="Gene3D" id="2.40.128.270">
    <property type="match status" value="1"/>
</dbReference>
<dbReference type="Proteomes" id="UP000020766">
    <property type="component" value="Unassembled WGS sequence"/>
</dbReference>
<keyword evidence="1" id="KW-0732">Signal</keyword>